<feature type="domain" description="N-acetyltransferase" evidence="3">
    <location>
        <begin position="31"/>
        <end position="178"/>
    </location>
</feature>
<dbReference type="PROSITE" id="PS51186">
    <property type="entry name" value="GNAT"/>
    <property type="match status" value="1"/>
</dbReference>
<evidence type="ECO:0000256" key="2">
    <source>
        <dbReference type="ARBA" id="ARBA00023315"/>
    </source>
</evidence>
<dbReference type="SUPFAM" id="SSF55729">
    <property type="entry name" value="Acyl-CoA N-acyltransferases (Nat)"/>
    <property type="match status" value="1"/>
</dbReference>
<evidence type="ECO:0000256" key="1">
    <source>
        <dbReference type="ARBA" id="ARBA00022679"/>
    </source>
</evidence>
<organism evidence="4 5">
    <name type="scientific">Bizionia arctica</name>
    <dbReference type="NCBI Taxonomy" id="1495645"/>
    <lineage>
        <taxon>Bacteria</taxon>
        <taxon>Pseudomonadati</taxon>
        <taxon>Bacteroidota</taxon>
        <taxon>Flavobacteriia</taxon>
        <taxon>Flavobacteriales</taxon>
        <taxon>Flavobacteriaceae</taxon>
        <taxon>Bizionia</taxon>
    </lineage>
</organism>
<dbReference type="RefSeq" id="WP_188463410.1">
    <property type="nucleotide sequence ID" value="NZ_BMFQ01000002.1"/>
</dbReference>
<comment type="caution">
    <text evidence="4">The sequence shown here is derived from an EMBL/GenBank/DDBJ whole genome shotgun (WGS) entry which is preliminary data.</text>
</comment>
<dbReference type="AlphaFoldDB" id="A0A917GGD4"/>
<dbReference type="CDD" id="cd04301">
    <property type="entry name" value="NAT_SF"/>
    <property type="match status" value="1"/>
</dbReference>
<reference evidence="4" key="1">
    <citation type="journal article" date="2014" name="Int. J. Syst. Evol. Microbiol.">
        <title>Complete genome sequence of Corynebacterium casei LMG S-19264T (=DSM 44701T), isolated from a smear-ripened cheese.</title>
        <authorList>
            <consortium name="US DOE Joint Genome Institute (JGI-PGF)"/>
            <person name="Walter F."/>
            <person name="Albersmeier A."/>
            <person name="Kalinowski J."/>
            <person name="Ruckert C."/>
        </authorList>
    </citation>
    <scope>NUCLEOTIDE SEQUENCE</scope>
    <source>
        <strain evidence="4">CGMCC 1.12751</strain>
    </source>
</reference>
<keyword evidence="1" id="KW-0808">Transferase</keyword>
<keyword evidence="5" id="KW-1185">Reference proteome</keyword>
<dbReference type="InterPro" id="IPR050832">
    <property type="entry name" value="Bact_Acetyltransf"/>
</dbReference>
<dbReference type="Proteomes" id="UP000625976">
    <property type="component" value="Unassembled WGS sequence"/>
</dbReference>
<dbReference type="PANTHER" id="PTHR43877:SF2">
    <property type="entry name" value="AMINOALKYLPHOSPHONATE N-ACETYLTRANSFERASE-RELATED"/>
    <property type="match status" value="1"/>
</dbReference>
<dbReference type="PANTHER" id="PTHR43877">
    <property type="entry name" value="AMINOALKYLPHOSPHONATE N-ACETYLTRANSFERASE-RELATED-RELATED"/>
    <property type="match status" value="1"/>
</dbReference>
<evidence type="ECO:0000313" key="4">
    <source>
        <dbReference type="EMBL" id="GGG44220.1"/>
    </source>
</evidence>
<sequence length="178" mass="20784">MKKQTPNIQIRIANKQDAEFIALLGRVTFTETFGHLFNDKQVLFDYYNETFSVDKIENSIEKPNNIYWIAFADRLAVGYAKLKLNSQSEFITDNNICQLQKIYILQDFLSLKIGFKLQNALLKKAKEKSFNKIWLSVFISNDRAINFYSKNGFKEIGNHDFQIGKDNFEFIAMAKQLE</sequence>
<evidence type="ECO:0000313" key="5">
    <source>
        <dbReference type="Proteomes" id="UP000625976"/>
    </source>
</evidence>
<reference evidence="4" key="2">
    <citation type="submission" date="2020-09" db="EMBL/GenBank/DDBJ databases">
        <authorList>
            <person name="Sun Q."/>
            <person name="Zhou Y."/>
        </authorList>
    </citation>
    <scope>NUCLEOTIDE SEQUENCE</scope>
    <source>
        <strain evidence="4">CGMCC 1.12751</strain>
    </source>
</reference>
<evidence type="ECO:0000259" key="3">
    <source>
        <dbReference type="PROSITE" id="PS51186"/>
    </source>
</evidence>
<keyword evidence="2" id="KW-0012">Acyltransferase</keyword>
<accession>A0A917GGD4</accession>
<gene>
    <name evidence="4" type="primary">wecD</name>
    <name evidence="4" type="ORF">GCM10010976_14780</name>
</gene>
<dbReference type="Pfam" id="PF00583">
    <property type="entry name" value="Acetyltransf_1"/>
    <property type="match status" value="1"/>
</dbReference>
<proteinExistence type="predicted"/>
<dbReference type="InterPro" id="IPR016181">
    <property type="entry name" value="Acyl_CoA_acyltransferase"/>
</dbReference>
<name>A0A917GGD4_9FLAO</name>
<protein>
    <submittedName>
        <fullName evidence="4">N-acetyltransferase</fullName>
    </submittedName>
</protein>
<dbReference type="Gene3D" id="3.40.630.30">
    <property type="match status" value="1"/>
</dbReference>
<dbReference type="InterPro" id="IPR000182">
    <property type="entry name" value="GNAT_dom"/>
</dbReference>
<dbReference type="EMBL" id="BMFQ01000002">
    <property type="protein sequence ID" value="GGG44220.1"/>
    <property type="molecule type" value="Genomic_DNA"/>
</dbReference>
<dbReference type="GO" id="GO:0016747">
    <property type="term" value="F:acyltransferase activity, transferring groups other than amino-acyl groups"/>
    <property type="evidence" value="ECO:0007669"/>
    <property type="project" value="InterPro"/>
</dbReference>